<sequence>MHLLCAQLVRVMIMRWSNAWMRRRWKTSDVLYVGSFNVIALKVLVQNGKDLRVQYLEASYAIDHSFQINSFYRIIFTINPLDAQYMITEIQCLKLALLVQQHNDGTPSPM</sequence>
<proteinExistence type="predicted"/>
<reference evidence="1" key="1">
    <citation type="submission" date="2018-01" db="EMBL/GenBank/DDBJ databases">
        <title>An insight into the sialome of Amazonian anophelines.</title>
        <authorList>
            <person name="Ribeiro J.M."/>
            <person name="Scarpassa V."/>
            <person name="Calvo E."/>
        </authorList>
    </citation>
    <scope>NUCLEOTIDE SEQUENCE</scope>
</reference>
<organism evidence="1">
    <name type="scientific">Anopheles darlingi</name>
    <name type="common">Mosquito</name>
    <dbReference type="NCBI Taxonomy" id="43151"/>
    <lineage>
        <taxon>Eukaryota</taxon>
        <taxon>Metazoa</taxon>
        <taxon>Ecdysozoa</taxon>
        <taxon>Arthropoda</taxon>
        <taxon>Hexapoda</taxon>
        <taxon>Insecta</taxon>
        <taxon>Pterygota</taxon>
        <taxon>Neoptera</taxon>
        <taxon>Endopterygota</taxon>
        <taxon>Diptera</taxon>
        <taxon>Nematocera</taxon>
        <taxon>Culicoidea</taxon>
        <taxon>Culicidae</taxon>
        <taxon>Anophelinae</taxon>
        <taxon>Anopheles</taxon>
    </lineage>
</organism>
<accession>A0A2M4D1C8</accession>
<dbReference type="AlphaFoldDB" id="A0A2M4D1C8"/>
<evidence type="ECO:0000313" key="1">
    <source>
        <dbReference type="EMBL" id="MBW70878.1"/>
    </source>
</evidence>
<protein>
    <submittedName>
        <fullName evidence="1">Putative secreted protein</fullName>
    </submittedName>
</protein>
<name>A0A2M4D1C8_ANODA</name>
<dbReference type="EMBL" id="GGFL01006700">
    <property type="protein sequence ID" value="MBW70878.1"/>
    <property type="molecule type" value="Transcribed_RNA"/>
</dbReference>